<proteinExistence type="predicted"/>
<feature type="signal peptide" evidence="1">
    <location>
        <begin position="1"/>
        <end position="23"/>
    </location>
</feature>
<evidence type="ECO:0000313" key="2">
    <source>
        <dbReference type="EMBL" id="MFD1947858.1"/>
    </source>
</evidence>
<sequence>MRKLVAGVLAAMALVLGLVGAGAATGAPAAPPTYGDDVIVEVEGNAADGFGIHYYDGSARYVPTDSEARAECDEYDTVRGRVRCRTGIRQWYADLKELKRTLRWALAQ</sequence>
<evidence type="ECO:0000256" key="1">
    <source>
        <dbReference type="SAM" id="SignalP"/>
    </source>
</evidence>
<gene>
    <name evidence="2" type="ORF">ACFSDE_13745</name>
</gene>
<protein>
    <submittedName>
        <fullName evidence="2">Uncharacterized protein</fullName>
    </submittedName>
</protein>
<organism evidence="2 3">
    <name type="scientific">Nocardioides aestuarii</name>
    <dbReference type="NCBI Taxonomy" id="252231"/>
    <lineage>
        <taxon>Bacteria</taxon>
        <taxon>Bacillati</taxon>
        <taxon>Actinomycetota</taxon>
        <taxon>Actinomycetes</taxon>
        <taxon>Propionibacteriales</taxon>
        <taxon>Nocardioidaceae</taxon>
        <taxon>Nocardioides</taxon>
    </lineage>
</organism>
<dbReference type="RefSeq" id="WP_343919344.1">
    <property type="nucleotide sequence ID" value="NZ_BAAAJT010000002.1"/>
</dbReference>
<reference evidence="3" key="1">
    <citation type="journal article" date="2019" name="Int. J. Syst. Evol. Microbiol.">
        <title>The Global Catalogue of Microorganisms (GCM) 10K type strain sequencing project: providing services to taxonomists for standard genome sequencing and annotation.</title>
        <authorList>
            <consortium name="The Broad Institute Genomics Platform"/>
            <consortium name="The Broad Institute Genome Sequencing Center for Infectious Disease"/>
            <person name="Wu L."/>
            <person name="Ma J."/>
        </authorList>
    </citation>
    <scope>NUCLEOTIDE SEQUENCE [LARGE SCALE GENOMIC DNA]</scope>
    <source>
        <strain evidence="3">CGMCC 1.12477</strain>
    </source>
</reference>
<accession>A0ABW4TQY8</accession>
<keyword evidence="3" id="KW-1185">Reference proteome</keyword>
<dbReference type="Proteomes" id="UP001597351">
    <property type="component" value="Unassembled WGS sequence"/>
</dbReference>
<dbReference type="EMBL" id="JBHUGD010000003">
    <property type="protein sequence ID" value="MFD1947858.1"/>
    <property type="molecule type" value="Genomic_DNA"/>
</dbReference>
<keyword evidence="1" id="KW-0732">Signal</keyword>
<evidence type="ECO:0000313" key="3">
    <source>
        <dbReference type="Proteomes" id="UP001597351"/>
    </source>
</evidence>
<comment type="caution">
    <text evidence="2">The sequence shown here is derived from an EMBL/GenBank/DDBJ whole genome shotgun (WGS) entry which is preliminary data.</text>
</comment>
<name>A0ABW4TQY8_9ACTN</name>
<feature type="chain" id="PRO_5047226998" evidence="1">
    <location>
        <begin position="24"/>
        <end position="108"/>
    </location>
</feature>